<organism evidence="3 6">
    <name type="scientific">Pediococcus parvulus</name>
    <dbReference type="NCBI Taxonomy" id="54062"/>
    <lineage>
        <taxon>Bacteria</taxon>
        <taxon>Bacillati</taxon>
        <taxon>Bacillota</taxon>
        <taxon>Bacilli</taxon>
        <taxon>Lactobacillales</taxon>
        <taxon>Lactobacillaceae</taxon>
        <taxon>Pediococcus</taxon>
    </lineage>
</organism>
<proteinExistence type="predicted"/>
<dbReference type="InterPro" id="IPR050469">
    <property type="entry name" value="Diguanylate_Cyclase"/>
</dbReference>
<evidence type="ECO:0000259" key="2">
    <source>
        <dbReference type="PROSITE" id="PS50887"/>
    </source>
</evidence>
<dbReference type="InterPro" id="IPR043128">
    <property type="entry name" value="Rev_trsase/Diguanyl_cyclase"/>
</dbReference>
<accession>A0AAP5TDD1</accession>
<dbReference type="AlphaFoldDB" id="A0AAP5TDD1"/>
<gene>
    <name evidence="4" type="ORF">A7K95_02050</name>
    <name evidence="3" type="ORF">GA842_03465</name>
</gene>
<dbReference type="CDD" id="cd01949">
    <property type="entry name" value="GGDEF"/>
    <property type="match status" value="1"/>
</dbReference>
<reference evidence="4 5" key="1">
    <citation type="submission" date="2016-05" db="EMBL/GenBank/DDBJ databases">
        <title>Draft genome sequence of Pediococcus parvulus 2.6, a probiotic beta-glucan producer strain.</title>
        <authorList>
            <person name="Mohedano M.L."/>
            <person name="Perez-Ramos A."/>
            <person name="Duenas M.T."/>
            <person name="Lamontanara A."/>
            <person name="Orru L."/>
            <person name="Spano G."/>
            <person name="Capozzi V."/>
            <person name="Lopez P."/>
        </authorList>
    </citation>
    <scope>NUCLEOTIDE SEQUENCE [LARGE SCALE GENOMIC DNA]</scope>
    <source>
        <strain evidence="4 5">2.6</strain>
    </source>
</reference>
<reference evidence="3" key="2">
    <citation type="submission" date="2019-10" db="EMBL/GenBank/DDBJ databases">
        <title>Malate fermentation in French cider.</title>
        <authorList>
            <person name="Cousin F.J."/>
            <person name="Medina Fernandez S."/>
            <person name="Misery B."/>
            <person name="Laplace J.-M."/>
            <person name="Cretenet M."/>
        </authorList>
    </citation>
    <scope>NUCLEOTIDE SEQUENCE</scope>
    <source>
        <strain evidence="3">UCMA15901</strain>
    </source>
</reference>
<feature type="transmembrane region" description="Helical" evidence="1">
    <location>
        <begin position="148"/>
        <end position="168"/>
    </location>
</feature>
<dbReference type="EMBL" id="WERX01000008">
    <property type="protein sequence ID" value="MDV7693954.1"/>
    <property type="molecule type" value="Genomic_DNA"/>
</dbReference>
<dbReference type="Pfam" id="PF00990">
    <property type="entry name" value="GGDEF"/>
    <property type="match status" value="1"/>
</dbReference>
<dbReference type="SMART" id="SM00267">
    <property type="entry name" value="GGDEF"/>
    <property type="match status" value="1"/>
</dbReference>
<dbReference type="EMBL" id="LXND01000094">
    <property type="protein sequence ID" value="OAD63037.1"/>
    <property type="molecule type" value="Genomic_DNA"/>
</dbReference>
<keyword evidence="1" id="KW-0812">Transmembrane</keyword>
<name>A0AAP5TDD1_9LACO</name>
<feature type="transmembrane region" description="Helical" evidence="1">
    <location>
        <begin position="50"/>
        <end position="70"/>
    </location>
</feature>
<evidence type="ECO:0000313" key="3">
    <source>
        <dbReference type="EMBL" id="MDV7693954.1"/>
    </source>
</evidence>
<feature type="transmembrane region" description="Helical" evidence="1">
    <location>
        <begin position="180"/>
        <end position="199"/>
    </location>
</feature>
<dbReference type="NCBIfam" id="TIGR00254">
    <property type="entry name" value="GGDEF"/>
    <property type="match status" value="1"/>
</dbReference>
<dbReference type="SUPFAM" id="SSF55073">
    <property type="entry name" value="Nucleotide cyclase"/>
    <property type="match status" value="1"/>
</dbReference>
<protein>
    <submittedName>
        <fullName evidence="3">Diguanylate cyclase</fullName>
    </submittedName>
</protein>
<dbReference type="GO" id="GO:0052621">
    <property type="term" value="F:diguanylate cyclase activity"/>
    <property type="evidence" value="ECO:0007669"/>
    <property type="project" value="TreeGrafter"/>
</dbReference>
<feature type="domain" description="GGDEF" evidence="2">
    <location>
        <begin position="246"/>
        <end position="381"/>
    </location>
</feature>
<dbReference type="InterPro" id="IPR029787">
    <property type="entry name" value="Nucleotide_cyclase"/>
</dbReference>
<dbReference type="PROSITE" id="PS50887">
    <property type="entry name" value="GGDEF"/>
    <property type="match status" value="1"/>
</dbReference>
<keyword evidence="5" id="KW-1185">Reference proteome</keyword>
<dbReference type="Proteomes" id="UP001275867">
    <property type="component" value="Unassembled WGS sequence"/>
</dbReference>
<evidence type="ECO:0000313" key="5">
    <source>
        <dbReference type="Proteomes" id="UP000077280"/>
    </source>
</evidence>
<sequence>MTEHLWFLSPLFTGIFVTLGVIVFFQILVRSIISRSENISETINYLTGRLAIFSVCYFSILGIYFEFVVAREGHDLAFVNFRLLLLFYVTIYLGKRSSAVIVLMSFLARIILWGFTAGTIYFFTMTAIIYLLTLLLVSIVRKWQLPQIFLIGSLDVILGVLWLVFNYLQLPYFGAVTWKITLFNIFSFVVMNAVLEFGISHLNHENDYLTLLSRQATTDPLTKLNNYLSFKNDLETQVSAFQHTKHALTMLALDIDYFKRVNDDHGHLTGNEILQAVGKILVDESEKMPNAKVYRVGGEEFNIIMPNTDLPEAAKFSYHLQNRIRETTFPTNHLKLQITVSMGVAKLGPNDVTSNLFYERTDRMRYHSKGQGRDQVTIENEK</sequence>
<dbReference type="Gene3D" id="3.30.70.270">
    <property type="match status" value="1"/>
</dbReference>
<feature type="transmembrane region" description="Helical" evidence="1">
    <location>
        <begin position="121"/>
        <end position="141"/>
    </location>
</feature>
<comment type="caution">
    <text evidence="3">The sequence shown here is derived from an EMBL/GenBank/DDBJ whole genome shotgun (WGS) entry which is preliminary data.</text>
</comment>
<evidence type="ECO:0000313" key="6">
    <source>
        <dbReference type="Proteomes" id="UP001275867"/>
    </source>
</evidence>
<keyword evidence="1" id="KW-0472">Membrane</keyword>
<feature type="transmembrane region" description="Helical" evidence="1">
    <location>
        <begin position="6"/>
        <end position="29"/>
    </location>
</feature>
<dbReference type="PANTHER" id="PTHR45138">
    <property type="entry name" value="REGULATORY COMPONENTS OF SENSORY TRANSDUCTION SYSTEM"/>
    <property type="match status" value="1"/>
</dbReference>
<dbReference type="Proteomes" id="UP000077280">
    <property type="component" value="Unassembled WGS sequence"/>
</dbReference>
<keyword evidence="1" id="KW-1133">Transmembrane helix</keyword>
<evidence type="ECO:0000313" key="4">
    <source>
        <dbReference type="EMBL" id="OAD63037.1"/>
    </source>
</evidence>
<dbReference type="RefSeq" id="WP_068808519.1">
    <property type="nucleotide sequence ID" value="NZ_LXND01000094.1"/>
</dbReference>
<evidence type="ECO:0000256" key="1">
    <source>
        <dbReference type="SAM" id="Phobius"/>
    </source>
</evidence>
<dbReference type="PANTHER" id="PTHR45138:SF9">
    <property type="entry name" value="DIGUANYLATE CYCLASE DGCM-RELATED"/>
    <property type="match status" value="1"/>
</dbReference>
<dbReference type="InterPro" id="IPR000160">
    <property type="entry name" value="GGDEF_dom"/>
</dbReference>